<dbReference type="EMBL" id="SCKG01000002">
    <property type="protein sequence ID" value="TDH16568.1"/>
    <property type="molecule type" value="Genomic_DNA"/>
</dbReference>
<reference evidence="3 4" key="1">
    <citation type="submission" date="2019-01" db="EMBL/GenBank/DDBJ databases">
        <title>A chromosome-scale genome assembly of the yellow perch, Perca flavescens.</title>
        <authorList>
            <person name="Feron R."/>
            <person name="Morvezen R."/>
            <person name="Bestin A."/>
            <person name="Haffray P."/>
            <person name="Klopp C."/>
            <person name="Zahm M."/>
            <person name="Cabau C."/>
            <person name="Roques C."/>
            <person name="Donnadieu C."/>
            <person name="Bouchez O."/>
            <person name="Christie M."/>
            <person name="Larson W."/>
            <person name="Guiguen Y."/>
        </authorList>
    </citation>
    <scope>NUCLEOTIDE SEQUENCE [LARGE SCALE GENOMIC DNA]</scope>
    <source>
        <strain evidence="3">YP-PL-M2</strain>
        <tissue evidence="3">Blood</tissue>
    </source>
</reference>
<sequence>MNPVDWDAILRTVQKNLDPIRQNYVDNSMENAPITNNERDTYCEYSRHTFDAPQSSTGWEGVSPPLSLNLYIKDSEVEDPDGAPLELEEEDPELARKRKELREIEERILLKKAAIALKSVEPLVKKTTPSDFSCNEQSSACKGATLKDRVNVILQQRHPAGFLSKVWSPRERMSSSRLSRDGLLQDHHPLKLRVKALMKHRCSDPCVLPASREATDVPPPPPSRSDTSPAEQQNGVNEGFQLFLSVLNKGVDFDFLNRIVTNDSEDLPLGEELLNIHPAAAENKSDPPFESERLNSGVSLPGHSRTDSGERKTDPPSQERSLNETLPDGGEKEDDRGEANSRSRSPSAGKNKKSEEEKPKVDEQSAQLQNILKTLGLSLEVEEMSKLADRTQERLYGKKHGDRRADRRGEQESQRRGSQRHYSHSSSSSSSSRSTRPRSFSPSPSRRRCSHSKDSQRRSEHSHSREKSRDGPTRQDHNRDRREAQRCRDGDRDRKCLKEISTYQHPYPPNPTYPQPHPSAFSEFSAYGLSQDSEHTAYHSGTYSAATDFYWTHTQDAIPRSLYPSKGPYPQNTYCPFPGSVVAPNVVYPRRRSLEDMNWFVNPDLSQSEGQSGSVSGLRCLQVVKTKTTESNLKQLTSGKMRRGTAESKLKSRRKRWARKKQLRKIAKIAAKQEKQSANSVEVEKALQLNEDDSEAELSEEEKQPPTETEIKANLRKTLELFNQKVKQKVPQPAIFLTPQID</sequence>
<feature type="region of interest" description="Disordered" evidence="2">
    <location>
        <begin position="670"/>
        <end position="709"/>
    </location>
</feature>
<feature type="compositionally biased region" description="Basic and acidic residues" evidence="2">
    <location>
        <begin position="329"/>
        <end position="341"/>
    </location>
</feature>
<evidence type="ECO:0000313" key="4">
    <source>
        <dbReference type="Proteomes" id="UP000295070"/>
    </source>
</evidence>
<dbReference type="STRING" id="8167.A0A484DM60"/>
<comment type="caution">
    <text evidence="3">The sequence shown here is derived from an EMBL/GenBank/DDBJ whole genome shotgun (WGS) entry which is preliminary data.</text>
</comment>
<proteinExistence type="predicted"/>
<feature type="coiled-coil region" evidence="1">
    <location>
        <begin position="87"/>
        <end position="114"/>
    </location>
</feature>
<feature type="compositionally biased region" description="Polar residues" evidence="2">
    <location>
        <begin position="315"/>
        <end position="324"/>
    </location>
</feature>
<feature type="region of interest" description="Disordered" evidence="2">
    <location>
        <begin position="388"/>
        <end position="511"/>
    </location>
</feature>
<accession>A0A484DM60</accession>
<feature type="region of interest" description="Disordered" evidence="2">
    <location>
        <begin position="634"/>
        <end position="658"/>
    </location>
</feature>
<feature type="compositionally biased region" description="Basic and acidic residues" evidence="2">
    <location>
        <begin position="283"/>
        <end position="293"/>
    </location>
</feature>
<feature type="compositionally biased region" description="Polar residues" evidence="2">
    <location>
        <begin position="224"/>
        <end position="233"/>
    </location>
</feature>
<feature type="compositionally biased region" description="Acidic residues" evidence="2">
    <location>
        <begin position="690"/>
        <end position="700"/>
    </location>
</feature>
<name>A0A484DM60_PERFV</name>
<evidence type="ECO:0000256" key="1">
    <source>
        <dbReference type="SAM" id="Coils"/>
    </source>
</evidence>
<dbReference type="AlphaFoldDB" id="A0A484DM60"/>
<protein>
    <submittedName>
        <fullName evidence="3">Uncharacterized protein</fullName>
    </submittedName>
</protein>
<keyword evidence="4" id="KW-1185">Reference proteome</keyword>
<dbReference type="Proteomes" id="UP000295070">
    <property type="component" value="Chromosome 2"/>
</dbReference>
<feature type="compositionally biased region" description="Low complexity" evidence="2">
    <location>
        <begin position="424"/>
        <end position="444"/>
    </location>
</feature>
<feature type="compositionally biased region" description="Basic and acidic residues" evidence="2">
    <location>
        <begin position="451"/>
        <end position="498"/>
    </location>
</feature>
<feature type="compositionally biased region" description="Basic and acidic residues" evidence="2">
    <location>
        <begin position="352"/>
        <end position="363"/>
    </location>
</feature>
<feature type="compositionally biased region" description="Basic and acidic residues" evidence="2">
    <location>
        <begin position="304"/>
        <end position="314"/>
    </location>
</feature>
<feature type="region of interest" description="Disordered" evidence="2">
    <location>
        <begin position="209"/>
        <end position="233"/>
    </location>
</feature>
<gene>
    <name evidence="3" type="ORF">EPR50_G00020800</name>
</gene>
<evidence type="ECO:0000256" key="2">
    <source>
        <dbReference type="SAM" id="MobiDB-lite"/>
    </source>
</evidence>
<evidence type="ECO:0000313" key="3">
    <source>
        <dbReference type="EMBL" id="TDH16568.1"/>
    </source>
</evidence>
<keyword evidence="1" id="KW-0175">Coiled coil</keyword>
<feature type="compositionally biased region" description="Basic and acidic residues" evidence="2">
    <location>
        <begin position="403"/>
        <end position="415"/>
    </location>
</feature>
<feature type="region of interest" description="Disordered" evidence="2">
    <location>
        <begin position="281"/>
        <end position="367"/>
    </location>
</feature>
<organism evidence="3 4">
    <name type="scientific">Perca flavescens</name>
    <name type="common">American yellow perch</name>
    <name type="synonym">Morone flavescens</name>
    <dbReference type="NCBI Taxonomy" id="8167"/>
    <lineage>
        <taxon>Eukaryota</taxon>
        <taxon>Metazoa</taxon>
        <taxon>Chordata</taxon>
        <taxon>Craniata</taxon>
        <taxon>Vertebrata</taxon>
        <taxon>Euteleostomi</taxon>
        <taxon>Actinopterygii</taxon>
        <taxon>Neopterygii</taxon>
        <taxon>Teleostei</taxon>
        <taxon>Neoteleostei</taxon>
        <taxon>Acanthomorphata</taxon>
        <taxon>Eupercaria</taxon>
        <taxon>Perciformes</taxon>
        <taxon>Percoidei</taxon>
        <taxon>Percidae</taxon>
        <taxon>Percinae</taxon>
        <taxon>Perca</taxon>
    </lineage>
</organism>